<dbReference type="Proteomes" id="UP000008783">
    <property type="component" value="Unassembled WGS sequence"/>
</dbReference>
<reference evidence="3" key="2">
    <citation type="journal article" date="2011" name="Proc. Natl. Acad. Sci. U.S.A.">
        <title>Obligate biotrophy features unraveled by the genomic analysis of rust fungi.</title>
        <authorList>
            <person name="Duplessis S."/>
            <person name="Cuomo C.A."/>
            <person name="Lin Y.-C."/>
            <person name="Aerts A."/>
            <person name="Tisserant E."/>
            <person name="Veneault-Fourrey C."/>
            <person name="Joly D.L."/>
            <person name="Hacquard S."/>
            <person name="Amselem J."/>
            <person name="Cantarel B.L."/>
            <person name="Chiu R."/>
            <person name="Coutinho P.M."/>
            <person name="Feau N."/>
            <person name="Field M."/>
            <person name="Frey P."/>
            <person name="Gelhaye E."/>
            <person name="Goldberg J."/>
            <person name="Grabherr M.G."/>
            <person name="Kodira C.D."/>
            <person name="Kohler A."/>
            <person name="Kuees U."/>
            <person name="Lindquist E.A."/>
            <person name="Lucas S.M."/>
            <person name="Mago R."/>
            <person name="Mauceli E."/>
            <person name="Morin E."/>
            <person name="Murat C."/>
            <person name="Pangilinan J.L."/>
            <person name="Park R."/>
            <person name="Pearson M."/>
            <person name="Quesneville H."/>
            <person name="Rouhier N."/>
            <person name="Sakthikumar S."/>
            <person name="Salamov A.A."/>
            <person name="Schmutz J."/>
            <person name="Selles B."/>
            <person name="Shapiro H."/>
            <person name="Tanguay P."/>
            <person name="Tuskan G.A."/>
            <person name="Henrissat B."/>
            <person name="Van de Peer Y."/>
            <person name="Rouze P."/>
            <person name="Ellis J.G."/>
            <person name="Dodds P.N."/>
            <person name="Schein J.E."/>
            <person name="Zhong S."/>
            <person name="Hamelin R.C."/>
            <person name="Grigoriev I.V."/>
            <person name="Szabo L.J."/>
            <person name="Martin F."/>
        </authorList>
    </citation>
    <scope>NUCLEOTIDE SEQUENCE [LARGE SCALE GENOMIC DNA]</scope>
    <source>
        <strain evidence="3">CRL 75-36-700-3 / race SCCL</strain>
    </source>
</reference>
<dbReference type="InParanoid" id="E3L4A6"/>
<proteinExistence type="predicted"/>
<protein>
    <recommendedName>
        <fullName evidence="4">Myb/SANT-like domain-containing protein</fullName>
    </recommendedName>
</protein>
<dbReference type="VEuPathDB" id="FungiDB:PGTG_17337"/>
<evidence type="ECO:0000256" key="1">
    <source>
        <dbReference type="SAM" id="MobiDB-lite"/>
    </source>
</evidence>
<dbReference type="GeneID" id="10529294"/>
<organism evidence="2 3">
    <name type="scientific">Puccinia graminis f. sp. tritici (strain CRL 75-36-700-3 / race SCCL)</name>
    <name type="common">Black stem rust fungus</name>
    <dbReference type="NCBI Taxonomy" id="418459"/>
    <lineage>
        <taxon>Eukaryota</taxon>
        <taxon>Fungi</taxon>
        <taxon>Dikarya</taxon>
        <taxon>Basidiomycota</taxon>
        <taxon>Pucciniomycotina</taxon>
        <taxon>Pucciniomycetes</taxon>
        <taxon>Pucciniales</taxon>
        <taxon>Pucciniaceae</taxon>
        <taxon>Puccinia</taxon>
    </lineage>
</organism>
<feature type="region of interest" description="Disordered" evidence="1">
    <location>
        <begin position="150"/>
        <end position="207"/>
    </location>
</feature>
<evidence type="ECO:0000313" key="2">
    <source>
        <dbReference type="EMBL" id="EFP91381.1"/>
    </source>
</evidence>
<feature type="region of interest" description="Disordered" evidence="1">
    <location>
        <begin position="219"/>
        <end position="242"/>
    </location>
</feature>
<dbReference type="KEGG" id="pgr:PGTG_17337"/>
<dbReference type="HOGENOM" id="CLU_058279_1_0_1"/>
<dbReference type="OrthoDB" id="76215at2759"/>
<dbReference type="AlphaFoldDB" id="E3L4A6"/>
<feature type="region of interest" description="Disordered" evidence="1">
    <location>
        <begin position="1"/>
        <end position="25"/>
    </location>
</feature>
<evidence type="ECO:0000313" key="3">
    <source>
        <dbReference type="Proteomes" id="UP000008783"/>
    </source>
</evidence>
<gene>
    <name evidence="2" type="ORF">PGTG_17337</name>
</gene>
<sequence length="267" mass="29309">MTSKSPAINSKSLQESAASNGNANAPHTWMTLEKCKLLELLYDEMSAGHATDNGNLKKEGWTGFLCEQSGFGWDDDKFTVTADQRTWDELIQAHPRRNFGKLKDKPFPIFELAERVFVGNFATGESVNKHVSPDEVPVKVIDDSNAEAALTAPTPTSKKRKNNKKKEVVVSSLSNTDTDVRVLKKQSESTSTKRIRETKGTDGLVGAINNASNTIASLHKESSPSKDNQPNKTSSTGTTSTHDSLNAQALKCLSLYFLNKVDDEQYI</sequence>
<dbReference type="PANTHER" id="PTHR47072:SF4">
    <property type="entry name" value="MYB_SANT-LIKE DOMAIN-CONTAINING PROTEIN"/>
    <property type="match status" value="1"/>
</dbReference>
<dbReference type="EMBL" id="DS178346">
    <property type="protein sequence ID" value="EFP91381.1"/>
    <property type="molecule type" value="Genomic_DNA"/>
</dbReference>
<keyword evidence="3" id="KW-1185">Reference proteome</keyword>
<accession>E3L4A6</accession>
<name>E3L4A6_PUCGT</name>
<feature type="compositionally biased region" description="Basic and acidic residues" evidence="1">
    <location>
        <begin position="178"/>
        <end position="187"/>
    </location>
</feature>
<dbReference type="PANTHER" id="PTHR47072">
    <property type="match status" value="1"/>
</dbReference>
<reference key="1">
    <citation type="submission" date="2007-01" db="EMBL/GenBank/DDBJ databases">
        <title>The Genome Sequence of Puccinia graminis f. sp. tritici Strain CRL 75-36-700-3.</title>
        <authorList>
            <consortium name="The Broad Institute Genome Sequencing Platform"/>
            <person name="Birren B."/>
            <person name="Lander E."/>
            <person name="Galagan J."/>
            <person name="Nusbaum C."/>
            <person name="Devon K."/>
            <person name="Cuomo C."/>
            <person name="Jaffe D."/>
            <person name="Butler J."/>
            <person name="Alvarez P."/>
            <person name="Gnerre S."/>
            <person name="Grabherr M."/>
            <person name="Mauceli E."/>
            <person name="Brockman W."/>
            <person name="Young S."/>
            <person name="LaButti K."/>
            <person name="Sykes S."/>
            <person name="DeCaprio D."/>
            <person name="Crawford M."/>
            <person name="Koehrsen M."/>
            <person name="Engels R."/>
            <person name="Montgomery P."/>
            <person name="Pearson M."/>
            <person name="Howarth C."/>
            <person name="Larson L."/>
            <person name="White J."/>
            <person name="Zeng Q."/>
            <person name="Kodira C."/>
            <person name="Yandava C."/>
            <person name="Alvarado L."/>
            <person name="O'Leary S."/>
            <person name="Szabo L."/>
            <person name="Dean R."/>
            <person name="Schein J."/>
        </authorList>
    </citation>
    <scope>NUCLEOTIDE SEQUENCE</scope>
    <source>
        <strain>CRL 75-36-700-3</strain>
    </source>
</reference>
<evidence type="ECO:0008006" key="4">
    <source>
        <dbReference type="Google" id="ProtNLM"/>
    </source>
</evidence>
<dbReference type="RefSeq" id="XP_003335800.1">
    <property type="nucleotide sequence ID" value="XM_003335752.1"/>
</dbReference>